<dbReference type="InterPro" id="IPR036163">
    <property type="entry name" value="HMA_dom_sf"/>
</dbReference>
<name>A0A3N2Q1M5_SODAK</name>
<dbReference type="GO" id="GO:0005524">
    <property type="term" value="F:ATP binding"/>
    <property type="evidence" value="ECO:0007669"/>
    <property type="project" value="UniProtKB-UniRule"/>
</dbReference>
<dbReference type="InterPro" id="IPR027256">
    <property type="entry name" value="P-typ_ATPase_IB"/>
</dbReference>
<dbReference type="PANTHER" id="PTHR46594:SF4">
    <property type="entry name" value="P-TYPE CATION-TRANSPORTING ATPASE"/>
    <property type="match status" value="1"/>
</dbReference>
<dbReference type="STRING" id="1314773.A0A3N2Q1M5"/>
<feature type="transmembrane region" description="Helical" evidence="6">
    <location>
        <begin position="684"/>
        <end position="711"/>
    </location>
</feature>
<dbReference type="InterPro" id="IPR001757">
    <property type="entry name" value="P_typ_ATPase"/>
</dbReference>
<dbReference type="AlphaFoldDB" id="A0A3N2Q1M5"/>
<keyword evidence="10" id="KW-1185">Reference proteome</keyword>
<keyword evidence="3 6" id="KW-0479">Metal-binding</keyword>
<protein>
    <submittedName>
        <fullName evidence="9">Heavy metal translocatin</fullName>
    </submittedName>
</protein>
<dbReference type="InterPro" id="IPR023299">
    <property type="entry name" value="ATPase_P-typ_cyto_dom_N"/>
</dbReference>
<dbReference type="PROSITE" id="PS50846">
    <property type="entry name" value="HMA_2"/>
    <property type="match status" value="1"/>
</dbReference>
<dbReference type="RefSeq" id="XP_028468394.1">
    <property type="nucleotide sequence ID" value="XM_028612770.1"/>
</dbReference>
<dbReference type="SUPFAM" id="SSF56784">
    <property type="entry name" value="HAD-like"/>
    <property type="match status" value="1"/>
</dbReference>
<evidence type="ECO:0000259" key="8">
    <source>
        <dbReference type="PROSITE" id="PS50846"/>
    </source>
</evidence>
<evidence type="ECO:0000256" key="7">
    <source>
        <dbReference type="SAM" id="MobiDB-lite"/>
    </source>
</evidence>
<evidence type="ECO:0000256" key="4">
    <source>
        <dbReference type="ARBA" id="ARBA00022989"/>
    </source>
</evidence>
<evidence type="ECO:0000256" key="5">
    <source>
        <dbReference type="ARBA" id="ARBA00023136"/>
    </source>
</evidence>
<feature type="domain" description="HMA" evidence="8">
    <location>
        <begin position="282"/>
        <end position="349"/>
    </location>
</feature>
<dbReference type="GO" id="GO:0016887">
    <property type="term" value="F:ATP hydrolysis activity"/>
    <property type="evidence" value="ECO:0007669"/>
    <property type="project" value="InterPro"/>
</dbReference>
<dbReference type="GeneID" id="39581248"/>
<dbReference type="PRINTS" id="PR00119">
    <property type="entry name" value="CATATPASE"/>
</dbReference>
<keyword evidence="6" id="KW-0067">ATP-binding</keyword>
<dbReference type="NCBIfam" id="TIGR01511">
    <property type="entry name" value="ATPase-IB1_Cu"/>
    <property type="match status" value="1"/>
</dbReference>
<dbReference type="GO" id="GO:0030003">
    <property type="term" value="P:intracellular monoatomic cation homeostasis"/>
    <property type="evidence" value="ECO:0007669"/>
    <property type="project" value="UniProtKB-ARBA"/>
</dbReference>
<feature type="transmembrane region" description="Helical" evidence="6">
    <location>
        <begin position="426"/>
        <end position="443"/>
    </location>
</feature>
<keyword evidence="6" id="KW-0547">Nucleotide-binding</keyword>
<evidence type="ECO:0000256" key="3">
    <source>
        <dbReference type="ARBA" id="ARBA00022723"/>
    </source>
</evidence>
<accession>A0A3N2Q1M5</accession>
<feature type="transmembrane region" description="Helical" evidence="6">
    <location>
        <begin position="643"/>
        <end position="664"/>
    </location>
</feature>
<dbReference type="Pfam" id="PF00403">
    <property type="entry name" value="HMA"/>
    <property type="match status" value="1"/>
</dbReference>
<feature type="transmembrane region" description="Helical" evidence="6">
    <location>
        <begin position="989"/>
        <end position="1011"/>
    </location>
</feature>
<dbReference type="InterPro" id="IPR023214">
    <property type="entry name" value="HAD_sf"/>
</dbReference>
<gene>
    <name evidence="9" type="ORF">SODALDRAFT_338321</name>
</gene>
<dbReference type="Proteomes" id="UP000272025">
    <property type="component" value="Unassembled WGS sequence"/>
</dbReference>
<dbReference type="NCBIfam" id="TIGR01525">
    <property type="entry name" value="ATPase-IB_hvy"/>
    <property type="match status" value="1"/>
</dbReference>
<dbReference type="SUPFAM" id="SSF81665">
    <property type="entry name" value="Calcium ATPase, transmembrane domain M"/>
    <property type="match status" value="1"/>
</dbReference>
<dbReference type="InterPro" id="IPR059000">
    <property type="entry name" value="ATPase_P-type_domA"/>
</dbReference>
<reference evidence="9 10" key="1">
    <citation type="journal article" date="2018" name="Mol. Ecol.">
        <title>The obligate alkalophilic soda-lake fungus Sodiomyces alkalinus has shifted to a protein diet.</title>
        <authorList>
            <person name="Grum-Grzhimaylo A.A."/>
            <person name="Falkoski D.L."/>
            <person name="van den Heuvel J."/>
            <person name="Valero-Jimenez C.A."/>
            <person name="Min B."/>
            <person name="Choi I.G."/>
            <person name="Lipzen A."/>
            <person name="Daum C.G."/>
            <person name="Aanen D.K."/>
            <person name="Tsang A."/>
            <person name="Henrissat B."/>
            <person name="Bilanenko E.N."/>
            <person name="de Vries R.P."/>
            <person name="van Kan J.A.L."/>
            <person name="Grigoriev I.V."/>
            <person name="Debets A.J.M."/>
        </authorList>
    </citation>
    <scope>NUCLEOTIDE SEQUENCE [LARGE SCALE GENOMIC DNA]</scope>
    <source>
        <strain evidence="9 10">F11</strain>
    </source>
</reference>
<dbReference type="Gene3D" id="3.40.50.1000">
    <property type="entry name" value="HAD superfamily/HAD-like"/>
    <property type="match status" value="2"/>
</dbReference>
<sequence>MGADWYGPGKSKAASKFLSSCAGLSAATTPVAYTRAWDDGADQETDARGGATTTCDTPSADGCRDGCCDGHVNDANGHISKDGSGRASLQSDSTNCCGAEEQCHEKCIAVVAAMECEKACVEDADEHGQPRDSACSSHLRSAFERYAAYIAQARCICRTVLERPLFYMLHQAKKNATKINTATTIKKKSATLALSGGKSRYTITSKTSKKMHHKHSSSDALVDELTIKSGSTEPDKSGCCGGSDHHHAANPTPLRPTTPQPAWSRVREEVNDDAEYDTGGTEAVAIFIAGMTCAGCAEKMARALKSTPGVSQVRVNFVMSKADFSVDRTITTPDHVIRAVEGATGFRCTRIAGDGDHTLDVLASRDAVSELLSNPAHGVTGVTVANKGVRLHDQTIKTVMAAVLTIPVVVLAWGDTLADEKTKAHVWLVLASLVQLIAVPEFYRPAISALVHLHVLEMDMLVVISITAAFLYSVVAYGFRVADQPLETSEFFETSTLLITLILLGRLIATYARVKAVSAVSVRSMQANTAVLVEKEGGQDREIDARLLQCGDEFKILPHTRVPTDGVVISGSSEFDESMLTGEPIPAPKRPQDHVIAGTVNGDGTIVAKLTRLPGKNTVTDIAAMVEEAANSKRRFQDVANRVASWFVPVVTVVSLIAFVVWVLVGLKGRNWPTSRSVVNALTYWVAILAVSCPCALGLAVPMVLVIAGGIAARGGVVIKSADCTERVRKCTDVIFDKTGAITEGKLDAMVEEIVTSDREGALAIAKALVAGGKHPVSAALDKHLASHSVEALSGVEDIRVVAGCGVEASLNGRIAPDQGLTILVITSDGNPLAVFGFRTLLRPEAAHVIGALQARNITVHLVSGDQTRAVQAVAAAVGIPLENVAAERSPGEKRDYAASVMEGPKKYVLFCGDGTNDAVAVAQAHTGVQGAADVVLLAGLGGIPFLLDVSRAAFNRMVFNFVWSAVYNVVAILMAGGAFVYVRIPPAYAGLGEIVSILPVIFAALSMLLLNLRQKA</sequence>
<dbReference type="GO" id="GO:0046872">
    <property type="term" value="F:metal ion binding"/>
    <property type="evidence" value="ECO:0007669"/>
    <property type="project" value="UniProtKB-KW"/>
</dbReference>
<organism evidence="9 10">
    <name type="scientific">Sodiomyces alkalinus (strain CBS 110278 / VKM F-3762 / F11)</name>
    <name type="common">Alkaliphilic filamentous fungus</name>
    <dbReference type="NCBI Taxonomy" id="1314773"/>
    <lineage>
        <taxon>Eukaryota</taxon>
        <taxon>Fungi</taxon>
        <taxon>Dikarya</taxon>
        <taxon>Ascomycota</taxon>
        <taxon>Pezizomycotina</taxon>
        <taxon>Sordariomycetes</taxon>
        <taxon>Hypocreomycetidae</taxon>
        <taxon>Glomerellales</taxon>
        <taxon>Plectosphaerellaceae</taxon>
        <taxon>Sodiomyces</taxon>
    </lineage>
</organism>
<dbReference type="InterPro" id="IPR006121">
    <property type="entry name" value="HMA_dom"/>
</dbReference>
<dbReference type="OrthoDB" id="432719at2759"/>
<dbReference type="CDD" id="cd00371">
    <property type="entry name" value="HMA"/>
    <property type="match status" value="1"/>
</dbReference>
<evidence type="ECO:0000313" key="9">
    <source>
        <dbReference type="EMBL" id="ROT40588.1"/>
    </source>
</evidence>
<dbReference type="SUPFAM" id="SSF81653">
    <property type="entry name" value="Calcium ATPase, transduction domain A"/>
    <property type="match status" value="1"/>
</dbReference>
<evidence type="ECO:0000256" key="2">
    <source>
        <dbReference type="ARBA" id="ARBA00022692"/>
    </source>
</evidence>
<evidence type="ECO:0000313" key="10">
    <source>
        <dbReference type="Proteomes" id="UP000272025"/>
    </source>
</evidence>
<feature type="transmembrane region" description="Helical" evidence="6">
    <location>
        <begin position="396"/>
        <end position="414"/>
    </location>
</feature>
<keyword evidence="2 6" id="KW-0812">Transmembrane</keyword>
<dbReference type="InterPro" id="IPR023298">
    <property type="entry name" value="ATPase_P-typ_TM_dom_sf"/>
</dbReference>
<dbReference type="SUPFAM" id="SSF55008">
    <property type="entry name" value="HMA, heavy metal-associated domain"/>
    <property type="match status" value="1"/>
</dbReference>
<dbReference type="InterPro" id="IPR036412">
    <property type="entry name" value="HAD-like_sf"/>
</dbReference>
<dbReference type="Gene3D" id="3.40.1110.10">
    <property type="entry name" value="Calcium-transporting ATPase, cytoplasmic domain N"/>
    <property type="match status" value="1"/>
</dbReference>
<dbReference type="FunFam" id="2.70.150.10:FF:000002">
    <property type="entry name" value="Copper-transporting ATPase 1, putative"/>
    <property type="match status" value="1"/>
</dbReference>
<dbReference type="InterPro" id="IPR008250">
    <property type="entry name" value="ATPase_P-typ_transduc_dom_A_sf"/>
</dbReference>
<dbReference type="NCBIfam" id="TIGR01494">
    <property type="entry name" value="ATPase_P-type"/>
    <property type="match status" value="1"/>
</dbReference>
<dbReference type="GO" id="GO:0016020">
    <property type="term" value="C:membrane"/>
    <property type="evidence" value="ECO:0007669"/>
    <property type="project" value="UniProtKB-SubCell"/>
</dbReference>
<dbReference type="Pfam" id="PF00122">
    <property type="entry name" value="E1-E2_ATPase"/>
    <property type="match status" value="1"/>
</dbReference>
<proteinExistence type="inferred from homology"/>
<dbReference type="PANTHER" id="PTHR46594">
    <property type="entry name" value="P-TYPE CATION-TRANSPORTING ATPASE"/>
    <property type="match status" value="1"/>
</dbReference>
<dbReference type="Gene3D" id="3.30.70.100">
    <property type="match status" value="1"/>
</dbReference>
<dbReference type="GO" id="GO:0019829">
    <property type="term" value="F:ATPase-coupled monoatomic cation transmembrane transporter activity"/>
    <property type="evidence" value="ECO:0007669"/>
    <property type="project" value="InterPro"/>
</dbReference>
<feature type="transmembrane region" description="Helical" evidence="6">
    <location>
        <begin position="455"/>
        <end position="479"/>
    </location>
</feature>
<keyword evidence="4 6" id="KW-1133">Transmembrane helix</keyword>
<comment type="subcellular location">
    <subcellularLocation>
        <location evidence="1 6">Membrane</location>
    </subcellularLocation>
</comment>
<feature type="transmembrane region" description="Helical" evidence="6">
    <location>
        <begin position="962"/>
        <end position="983"/>
    </location>
</feature>
<dbReference type="EMBL" id="ML119052">
    <property type="protein sequence ID" value="ROT40588.1"/>
    <property type="molecule type" value="Genomic_DNA"/>
</dbReference>
<feature type="region of interest" description="Disordered" evidence="7">
    <location>
        <begin position="232"/>
        <end position="265"/>
    </location>
</feature>
<comment type="similarity">
    <text evidence="6">Belongs to the cation transport ATPase (P-type) (TC 3.A.3) family. Type IB subfamily.</text>
</comment>
<evidence type="ECO:0000256" key="1">
    <source>
        <dbReference type="ARBA" id="ARBA00004370"/>
    </source>
</evidence>
<evidence type="ECO:0000256" key="6">
    <source>
        <dbReference type="RuleBase" id="RU362081"/>
    </source>
</evidence>
<dbReference type="Pfam" id="PF00702">
    <property type="entry name" value="Hydrolase"/>
    <property type="match status" value="1"/>
</dbReference>
<keyword evidence="5 6" id="KW-0472">Membrane</keyword>
<dbReference type="Gene3D" id="2.70.150.10">
    <property type="entry name" value="Calcium-transporting ATPase, cytoplasmic transduction domain A"/>
    <property type="match status" value="1"/>
</dbReference>